<dbReference type="Proteomes" id="UP000094056">
    <property type="component" value="Unassembled WGS sequence"/>
</dbReference>
<dbReference type="InterPro" id="IPR011990">
    <property type="entry name" value="TPR-like_helical_dom_sf"/>
</dbReference>
<dbReference type="PROSITE" id="PS50005">
    <property type="entry name" value="TPR"/>
    <property type="match status" value="1"/>
</dbReference>
<dbReference type="SUPFAM" id="SSF48452">
    <property type="entry name" value="TPR-like"/>
    <property type="match status" value="1"/>
</dbReference>
<dbReference type="SUPFAM" id="SSF53756">
    <property type="entry name" value="UDP-Glycosyltransferase/glycogen phosphorylase"/>
    <property type="match status" value="1"/>
</dbReference>
<accession>A0A1E3XE17</accession>
<proteinExistence type="predicted"/>
<protein>
    <submittedName>
        <fullName evidence="2">Tetratricopeptide repeat protein</fullName>
    </submittedName>
</protein>
<dbReference type="AlphaFoldDB" id="A0A1E3XE17"/>
<name>A0A1E3XE17_9BACT</name>
<reference evidence="2 3" key="1">
    <citation type="submission" date="2016-07" db="EMBL/GenBank/DDBJ databases">
        <title>Draft genome of Scalindua rubra, obtained from a brine-seawater interface in the Red Sea, sheds light on salt adaptation in anammox bacteria.</title>
        <authorList>
            <person name="Speth D.R."/>
            <person name="Lagkouvardos I."/>
            <person name="Wang Y."/>
            <person name="Qian P.-Y."/>
            <person name="Dutilh B.E."/>
            <person name="Jetten M.S."/>
        </authorList>
    </citation>
    <scope>NUCLEOTIDE SEQUENCE [LARGE SCALE GENOMIC DNA]</scope>
    <source>
        <strain evidence="2">BSI-1</strain>
    </source>
</reference>
<dbReference type="Gene3D" id="1.25.40.10">
    <property type="entry name" value="Tetratricopeptide repeat domain"/>
    <property type="match status" value="1"/>
</dbReference>
<dbReference type="Gene3D" id="3.40.50.2000">
    <property type="entry name" value="Glycogen Phosphorylase B"/>
    <property type="match status" value="1"/>
</dbReference>
<feature type="repeat" description="TPR" evidence="1">
    <location>
        <begin position="447"/>
        <end position="480"/>
    </location>
</feature>
<comment type="caution">
    <text evidence="2">The sequence shown here is derived from an EMBL/GenBank/DDBJ whole genome shotgun (WGS) entry which is preliminary data.</text>
</comment>
<evidence type="ECO:0000313" key="3">
    <source>
        <dbReference type="Proteomes" id="UP000094056"/>
    </source>
</evidence>
<evidence type="ECO:0000256" key="1">
    <source>
        <dbReference type="PROSITE-ProRule" id="PRU00339"/>
    </source>
</evidence>
<dbReference type="EMBL" id="MAYW01000017">
    <property type="protein sequence ID" value="ODS33872.1"/>
    <property type="molecule type" value="Genomic_DNA"/>
</dbReference>
<evidence type="ECO:0000313" key="2">
    <source>
        <dbReference type="EMBL" id="ODS33872.1"/>
    </source>
</evidence>
<dbReference type="InterPro" id="IPR019734">
    <property type="entry name" value="TPR_rpt"/>
</dbReference>
<organism evidence="2 3">
    <name type="scientific">Candidatus Scalindua rubra</name>
    <dbReference type="NCBI Taxonomy" id="1872076"/>
    <lineage>
        <taxon>Bacteria</taxon>
        <taxon>Pseudomonadati</taxon>
        <taxon>Planctomycetota</taxon>
        <taxon>Candidatus Brocadiia</taxon>
        <taxon>Candidatus Brocadiales</taxon>
        <taxon>Candidatus Scalinduaceae</taxon>
        <taxon>Candidatus Scalindua</taxon>
    </lineage>
</organism>
<keyword evidence="1" id="KW-0802">TPR repeat</keyword>
<sequence>MKHYENNIPLLIVQVEPPQNTGGGDYFYRTHAPGIAMAQDDGVYVVNLTNQHRKKTEIMMRADILILKNICDPDILPLIRGRNEKCKLTVYEIADDLNALQTWNPVYFFWKNRENLALGYRLVNCCNALQVTAPELKRLYGHLNDNCEVFPNQILNVPPEKTLKKDKGIIIGWGGSHGHLEDIAEIADPLIKWIITRPNVSLHLMCSEPIWKLFDSLPQHKKRWILPGSLDDYYNFLGGIDIGIAPLKDAAFNRSRSDVKFLEYAVSEVVPVMAHLEPYLDSVNVGKTGFLFKNTVELINILNQLIEDTSLARSIAKEARQYVIRERLQLQHGRDRLDFYRHQLRLLHKQDCEVDRDFKWFEELSKLEGAIINGRHFQLQATRFENLLHDGLIAMQIYHDKKLARKLFEEAAKLEPKNYLTFMFGASISTDPIVCLCKALEQEPHSIRTWILLGEEFERRGKIREVLQCFESAIKIYPEYEISYLRLGALLRKLGQQSQSDWFFRKAEIITQNLHDLDNTIVKERVS</sequence>
<dbReference type="SMART" id="SM00028">
    <property type="entry name" value="TPR"/>
    <property type="match status" value="2"/>
</dbReference>
<gene>
    <name evidence="2" type="ORF">SCARUB_00943</name>
</gene>